<comment type="cofactor">
    <cofactor evidence="8">
        <name>Mg(2+)</name>
        <dbReference type="ChEBI" id="CHEBI:18420"/>
    </cofactor>
    <cofactor evidence="8">
        <name>Mn(2+)</name>
        <dbReference type="ChEBI" id="CHEBI:29035"/>
    </cofactor>
</comment>
<keyword evidence="8" id="KW-0234">DNA repair</keyword>
<keyword evidence="8" id="KW-0227">DNA damage</keyword>
<evidence type="ECO:0000259" key="10">
    <source>
        <dbReference type="SMART" id="SM00990"/>
    </source>
</evidence>
<keyword evidence="12" id="KW-1185">Reference proteome</keyword>
<evidence type="ECO:0000256" key="7">
    <source>
        <dbReference type="ARBA" id="ARBA00023211"/>
    </source>
</evidence>
<evidence type="ECO:0000313" key="12">
    <source>
        <dbReference type="Proteomes" id="UP000243217"/>
    </source>
</evidence>
<dbReference type="EC" id="3.1.4.1" evidence="8"/>
<dbReference type="Proteomes" id="UP000243217">
    <property type="component" value="Unassembled WGS sequence"/>
</dbReference>
<dbReference type="PANTHER" id="PTHR15749">
    <property type="entry name" value="FANCONI-ASSOCIATED NUCLEASE 1"/>
    <property type="match status" value="1"/>
</dbReference>
<name>A0A1V9Y7J9_9STRA</name>
<proteinExistence type="inferred from homology"/>
<dbReference type="GO" id="GO:0017108">
    <property type="term" value="F:5'-flap endonuclease activity"/>
    <property type="evidence" value="ECO:0007669"/>
    <property type="project" value="TreeGrafter"/>
</dbReference>
<organism evidence="11 12">
    <name type="scientific">Thraustotheca clavata</name>
    <dbReference type="NCBI Taxonomy" id="74557"/>
    <lineage>
        <taxon>Eukaryota</taxon>
        <taxon>Sar</taxon>
        <taxon>Stramenopiles</taxon>
        <taxon>Oomycota</taxon>
        <taxon>Saprolegniomycetes</taxon>
        <taxon>Saprolegniales</taxon>
        <taxon>Achlyaceae</taxon>
        <taxon>Thraustotheca</taxon>
    </lineage>
</organism>
<dbReference type="InterPro" id="IPR049132">
    <property type="entry name" value="FAN1-like_euk"/>
</dbReference>
<reference evidence="11 12" key="1">
    <citation type="journal article" date="2014" name="Genome Biol. Evol.">
        <title>The secreted proteins of Achlya hypogyna and Thraustotheca clavata identify the ancestral oomycete secretome and reveal gene acquisitions by horizontal gene transfer.</title>
        <authorList>
            <person name="Misner I."/>
            <person name="Blouin N."/>
            <person name="Leonard G."/>
            <person name="Richards T.A."/>
            <person name="Lane C.E."/>
        </authorList>
    </citation>
    <scope>NUCLEOTIDE SEQUENCE [LARGE SCALE GENOMIC DNA]</scope>
    <source>
        <strain evidence="11 12">ATCC 34112</strain>
    </source>
</reference>
<sequence>MDRIENEEIVDEVDDGNKLPEDLDAYEHHFISVLENTKNIFWNLLSQQEQKYIDDFIVLPTAAQALYARLFQRKGPWFRTCSLDNYLNSRRIDWNLGFSDELLSKHPLQRALKCLLNNGFISNLDQDTTKYLNVLEAIEKACPASEVALIMAAIGASSKVKTKREMLEKLRSHVSSQRRLDGSYLPLATKLQRILYDQACYENKSKDDTFLFQIEPQVRNAFRRMHHLTYLASPPVVPMRTPPRATSWTHWKNQFLTNEPLVWPGLMQNFGRLSYPIYNVTPNSSMFLSKHDLVLYECSRRLRQAMYSITETMSIDSGVTQEVSLTIEWLDHSSPKLIAFQRKPSRDEEDNWKMKCYTDLEQFLWNLTDFDVLVLEMRHSLKACEWNLNGVRPVFFEHFDGRYQLVKGLNGAVTYYEKLGQYDKAVVLLQELLGTQHVAYKRGTWYNRLSLNLQQHLKQPQEAIAICQQGLLDSFLRECDRMPLQKRLERLLKQKGPEKDGDIMPSYDSVTIEGRPLNRAMGEKSRFIGYDDAGCSVEELVLQHFKLEGWYGSHREGLELRMIFGLLLWDVIYMDVPNVFQTPFQDRPLDLDLRYAEHFYSARKSEIEAVLASLETMSKTELAAHITCQYQKHNGQCGYQMHWDIPLVYLQLLASGIGAKSLSSILKLWVHECDSSGMPDLIVVRANAKDSSGVFEALEAYCDPSQEDSDTIPDIPSDVFSVCETQLIEVKGPRDRLSDTQIVWLDRFRQAGITAKVCFVEEPNSKKPNKRQTKPSAPKNPKRSKAQNKSPKSILGVSIARNPQEIIEIDCSDSN</sequence>
<dbReference type="SMART" id="SM00990">
    <property type="entry name" value="VRR_NUC"/>
    <property type="match status" value="1"/>
</dbReference>
<dbReference type="GO" id="GO:0070336">
    <property type="term" value="F:flap-structured DNA binding"/>
    <property type="evidence" value="ECO:0007669"/>
    <property type="project" value="TreeGrafter"/>
</dbReference>
<evidence type="ECO:0000313" key="11">
    <source>
        <dbReference type="EMBL" id="OQR81697.1"/>
    </source>
</evidence>
<dbReference type="GO" id="GO:0008409">
    <property type="term" value="F:5'-3' exonuclease activity"/>
    <property type="evidence" value="ECO:0007669"/>
    <property type="project" value="TreeGrafter"/>
</dbReference>
<dbReference type="AlphaFoldDB" id="A0A1V9Y7J9"/>
<dbReference type="InterPro" id="IPR049125">
    <property type="entry name" value="FAN1-like_WH"/>
</dbReference>
<dbReference type="Pfam" id="PF08774">
    <property type="entry name" value="VRR_NUC"/>
    <property type="match status" value="1"/>
</dbReference>
<dbReference type="Pfam" id="PF21170">
    <property type="entry name" value="FAN1_TPR"/>
    <property type="match status" value="1"/>
</dbReference>
<evidence type="ECO:0000256" key="6">
    <source>
        <dbReference type="ARBA" id="ARBA00022842"/>
    </source>
</evidence>
<gene>
    <name evidence="11" type="ORF">THRCLA_11500</name>
</gene>
<evidence type="ECO:0000256" key="3">
    <source>
        <dbReference type="ARBA" id="ARBA00022722"/>
    </source>
</evidence>
<dbReference type="EMBL" id="JNBS01004926">
    <property type="protein sequence ID" value="OQR81697.1"/>
    <property type="molecule type" value="Genomic_DNA"/>
</dbReference>
<dbReference type="GO" id="GO:0004528">
    <property type="term" value="F:phosphodiesterase I activity"/>
    <property type="evidence" value="ECO:0007669"/>
    <property type="project" value="UniProtKB-EC"/>
</dbReference>
<keyword evidence="5 8" id="KW-0378">Hydrolase</keyword>
<keyword evidence="7 8" id="KW-0464">Manganese</keyword>
<protein>
    <recommendedName>
        <fullName evidence="8">Fanconi-associated nuclease</fullName>
        <ecNumber evidence="8">3.1.4.1</ecNumber>
    </recommendedName>
</protein>
<evidence type="ECO:0000256" key="1">
    <source>
        <dbReference type="ARBA" id="ARBA00000983"/>
    </source>
</evidence>
<dbReference type="InterPro" id="IPR011856">
    <property type="entry name" value="tRNA_endonuc-like_dom_sf"/>
</dbReference>
<evidence type="ECO:0000256" key="4">
    <source>
        <dbReference type="ARBA" id="ARBA00022723"/>
    </source>
</evidence>
<dbReference type="GO" id="GO:0036297">
    <property type="term" value="P:interstrand cross-link repair"/>
    <property type="evidence" value="ECO:0007669"/>
    <property type="project" value="InterPro"/>
</dbReference>
<comment type="function">
    <text evidence="8">Nuclease required for the repair of DNA interstrand cross-links (ICL). Acts as a 5'-3' exonuclease that anchors at a cut end of DNA and cleaves DNA successively at every third nucleotide, allowing to excise an ICL from one strand through flanking incisions.</text>
</comment>
<dbReference type="PANTHER" id="PTHR15749:SF4">
    <property type="entry name" value="FANCONI-ASSOCIATED NUCLEASE 1"/>
    <property type="match status" value="1"/>
</dbReference>
<accession>A0A1V9Y7J9</accession>
<dbReference type="InterPro" id="IPR014883">
    <property type="entry name" value="VRR_NUC"/>
</dbReference>
<dbReference type="GO" id="GO:0005634">
    <property type="term" value="C:nucleus"/>
    <property type="evidence" value="ECO:0007669"/>
    <property type="project" value="UniProtKB-SubCell"/>
</dbReference>
<evidence type="ECO:0000256" key="2">
    <source>
        <dbReference type="ARBA" id="ARBA00005533"/>
    </source>
</evidence>
<evidence type="ECO:0000256" key="9">
    <source>
        <dbReference type="SAM" id="MobiDB-lite"/>
    </source>
</evidence>
<keyword evidence="4 8" id="KW-0479">Metal-binding</keyword>
<evidence type="ECO:0000256" key="8">
    <source>
        <dbReference type="RuleBase" id="RU365033"/>
    </source>
</evidence>
<feature type="domain" description="VRR-NUC" evidence="10">
    <location>
        <begin position="617"/>
        <end position="762"/>
    </location>
</feature>
<dbReference type="Gene3D" id="3.40.1350.10">
    <property type="match status" value="1"/>
</dbReference>
<feature type="region of interest" description="Disordered" evidence="9">
    <location>
        <begin position="763"/>
        <end position="799"/>
    </location>
</feature>
<keyword evidence="3 8" id="KW-0540">Nuclease</keyword>
<dbReference type="GO" id="GO:0046872">
    <property type="term" value="F:metal ion binding"/>
    <property type="evidence" value="ECO:0007669"/>
    <property type="project" value="UniProtKB-KW"/>
</dbReference>
<dbReference type="Pfam" id="PF21315">
    <property type="entry name" value="FAN1_HTH"/>
    <property type="match status" value="1"/>
</dbReference>
<dbReference type="CDD" id="cd22326">
    <property type="entry name" value="FAN1-like"/>
    <property type="match status" value="1"/>
</dbReference>
<comment type="caution">
    <text evidence="11">The sequence shown here is derived from an EMBL/GenBank/DDBJ whole genome shotgun (WGS) entry which is preliminary data.</text>
</comment>
<keyword evidence="6 8" id="KW-0460">Magnesium</keyword>
<comment type="similarity">
    <text evidence="2 8">Belongs to the FAN1 family.</text>
</comment>
<evidence type="ECO:0000256" key="5">
    <source>
        <dbReference type="ARBA" id="ARBA00022801"/>
    </source>
</evidence>
<keyword evidence="8" id="KW-0539">Nucleus</keyword>
<comment type="subcellular location">
    <subcellularLocation>
        <location evidence="8">Nucleus</location>
    </subcellularLocation>
</comment>
<dbReference type="InterPro" id="IPR033315">
    <property type="entry name" value="Fan1-like"/>
</dbReference>
<dbReference type="OrthoDB" id="76364at2759"/>
<comment type="catalytic activity">
    <reaction evidence="1 8">
        <text>Hydrolytically removes 5'-nucleotides successively from the 3'-hydroxy termini of 3'-hydroxy-terminated oligonucleotides.</text>
        <dbReference type="EC" id="3.1.4.1"/>
    </reaction>
</comment>
<dbReference type="InterPro" id="IPR049126">
    <property type="entry name" value="FAN1-like_TPR"/>
</dbReference>
<dbReference type="STRING" id="74557.A0A1V9Y7J9"/>